<gene>
    <name evidence="1" type="ORF">F511_28451</name>
</gene>
<organism evidence="1 2">
    <name type="scientific">Dorcoceras hygrometricum</name>
    <dbReference type="NCBI Taxonomy" id="472368"/>
    <lineage>
        <taxon>Eukaryota</taxon>
        <taxon>Viridiplantae</taxon>
        <taxon>Streptophyta</taxon>
        <taxon>Embryophyta</taxon>
        <taxon>Tracheophyta</taxon>
        <taxon>Spermatophyta</taxon>
        <taxon>Magnoliopsida</taxon>
        <taxon>eudicotyledons</taxon>
        <taxon>Gunneridae</taxon>
        <taxon>Pentapetalae</taxon>
        <taxon>asterids</taxon>
        <taxon>lamiids</taxon>
        <taxon>Lamiales</taxon>
        <taxon>Gesneriaceae</taxon>
        <taxon>Didymocarpoideae</taxon>
        <taxon>Trichosporeae</taxon>
        <taxon>Loxocarpinae</taxon>
        <taxon>Dorcoceras</taxon>
    </lineage>
</organism>
<proteinExistence type="predicted"/>
<protein>
    <submittedName>
        <fullName evidence="1">Uncharacterized protein</fullName>
    </submittedName>
</protein>
<dbReference type="AlphaFoldDB" id="A0A2Z7D7V2"/>
<keyword evidence="2" id="KW-1185">Reference proteome</keyword>
<evidence type="ECO:0000313" key="2">
    <source>
        <dbReference type="Proteomes" id="UP000250235"/>
    </source>
</evidence>
<sequence>MLELIRIQIRAEELCLRSVLMLSVYKNISEKRLLDQLSTVYLIRPGRSSAQQRSAHTVLDQIAREDYSFSRNISEVRSHYITTTSNNSKLKDIILDVILSDQSCAYLLAELLDAISGPNGIFPEILETMTEFNDRFSSVVIELTRLGKEYKNQELALKVMRALPKEWMSKLWR</sequence>
<dbReference type="Proteomes" id="UP000250235">
    <property type="component" value="Unassembled WGS sequence"/>
</dbReference>
<dbReference type="EMBL" id="KQ988460">
    <property type="protein sequence ID" value="KZV55720.1"/>
    <property type="molecule type" value="Genomic_DNA"/>
</dbReference>
<accession>A0A2Z7D7V2</accession>
<dbReference type="OrthoDB" id="780295at2759"/>
<evidence type="ECO:0000313" key="1">
    <source>
        <dbReference type="EMBL" id="KZV55720.1"/>
    </source>
</evidence>
<reference evidence="1 2" key="1">
    <citation type="journal article" date="2015" name="Proc. Natl. Acad. Sci. U.S.A.">
        <title>The resurrection genome of Boea hygrometrica: A blueprint for survival of dehydration.</title>
        <authorList>
            <person name="Xiao L."/>
            <person name="Yang G."/>
            <person name="Zhang L."/>
            <person name="Yang X."/>
            <person name="Zhao S."/>
            <person name="Ji Z."/>
            <person name="Zhou Q."/>
            <person name="Hu M."/>
            <person name="Wang Y."/>
            <person name="Chen M."/>
            <person name="Xu Y."/>
            <person name="Jin H."/>
            <person name="Xiao X."/>
            <person name="Hu G."/>
            <person name="Bao F."/>
            <person name="Hu Y."/>
            <person name="Wan P."/>
            <person name="Li L."/>
            <person name="Deng X."/>
            <person name="Kuang T."/>
            <person name="Xiang C."/>
            <person name="Zhu J.K."/>
            <person name="Oliver M.J."/>
            <person name="He Y."/>
        </authorList>
    </citation>
    <scope>NUCLEOTIDE SEQUENCE [LARGE SCALE GENOMIC DNA]</scope>
    <source>
        <strain evidence="2">cv. XS01</strain>
    </source>
</reference>
<name>A0A2Z7D7V2_9LAMI</name>